<evidence type="ECO:0000313" key="1">
    <source>
        <dbReference type="EMBL" id="PWN57981.1"/>
    </source>
</evidence>
<dbReference type="EMBL" id="PPED02000099">
    <property type="protein sequence ID" value="PWN57981.1"/>
    <property type="molecule type" value="Genomic_DNA"/>
</dbReference>
<protein>
    <submittedName>
        <fullName evidence="1">ABC transporter substrate-binding protein</fullName>
    </submittedName>
</protein>
<proteinExistence type="predicted"/>
<name>A0A316W9H8_9FLAO</name>
<accession>A0A316W9H8</accession>
<comment type="caution">
    <text evidence="1">The sequence shown here is derived from an EMBL/GenBank/DDBJ whole genome shotgun (WGS) entry which is preliminary data.</text>
</comment>
<organism evidence="1 2">
    <name type="scientific">Chryseobacterium phosphatilyticum</name>
    <dbReference type="NCBI Taxonomy" id="475075"/>
    <lineage>
        <taxon>Bacteria</taxon>
        <taxon>Pseudomonadati</taxon>
        <taxon>Bacteroidota</taxon>
        <taxon>Flavobacteriia</taxon>
        <taxon>Flavobacteriales</taxon>
        <taxon>Weeksellaceae</taxon>
        <taxon>Chryseobacterium group</taxon>
        <taxon>Chryseobacterium</taxon>
    </lineage>
</organism>
<evidence type="ECO:0000313" key="2">
    <source>
        <dbReference type="Proteomes" id="UP000236594"/>
    </source>
</evidence>
<dbReference type="AlphaFoldDB" id="A0A316W9H8"/>
<sequence length="151" mass="16294">MGKRRGGPVRARKPRGRAGSVGRLRLGLLPVAAQAEPLAIHYLERRIERPTPLNNEDPIPNDEGLKGAELGLKYSNATGRFVSLTFTLGSRVVGPDEDLRAAFRALGETPRFVVLNVPAEDVLALADMPEAKGTVFLNVGAPDSRLREADC</sequence>
<reference evidence="1 2" key="1">
    <citation type="submission" date="2018-04" db="EMBL/GenBank/DDBJ databases">
        <title>Draft Genome Sequence of Phosphate-Solubilizing Chryseobacterium sp. ISE14 that is a Biocontrol and Plant Growth-Promoting Rhizobacterium Isolated from Cucumber.</title>
        <authorList>
            <person name="Jeong J.-J."/>
            <person name="Sang M.K."/>
            <person name="Choi I.-G."/>
            <person name="Kim K.D."/>
        </authorList>
    </citation>
    <scope>NUCLEOTIDE SEQUENCE [LARGE SCALE GENOMIC DNA]</scope>
    <source>
        <strain evidence="1 2">ISE14</strain>
    </source>
</reference>
<dbReference type="Proteomes" id="UP000236594">
    <property type="component" value="Unassembled WGS sequence"/>
</dbReference>
<gene>
    <name evidence="1" type="ORF">C1631_023655</name>
</gene>
<keyword evidence="2" id="KW-1185">Reference proteome</keyword>
<feature type="non-terminal residue" evidence="1">
    <location>
        <position position="151"/>
    </location>
</feature>